<sequence>MELTSEVTYQITTYLLQSFSIQHGILESEIPYIVPILVHNCGSMDMIKLHSNIWLYDIPTFLRALTGRTAILDVYDGGNYRAEGSSKLDASGLKLDEPLEIVHAYLQDERFQKLRHFDAGRHVSRTARIEGTTFSSIGLAL</sequence>
<evidence type="ECO:0000313" key="2">
    <source>
        <dbReference type="Proteomes" id="UP000268973"/>
    </source>
</evidence>
<dbReference type="RefSeq" id="WP_126574415.1">
    <property type="nucleotide sequence ID" value="NZ_RXZH01000004.1"/>
</dbReference>
<keyword evidence="2" id="KW-1185">Reference proteome</keyword>
<evidence type="ECO:0000313" key="1">
    <source>
        <dbReference type="EMBL" id="RTZ15685.1"/>
    </source>
</evidence>
<comment type="caution">
    <text evidence="1">The sequence shown here is derived from an EMBL/GenBank/DDBJ whole genome shotgun (WGS) entry which is preliminary data.</text>
</comment>
<dbReference type="OrthoDB" id="9914299at2"/>
<protein>
    <submittedName>
        <fullName evidence="1">Uncharacterized protein</fullName>
    </submittedName>
</protein>
<name>A0A3S0QD49_9VIBR</name>
<accession>A0A3S0QD49</accession>
<dbReference type="Proteomes" id="UP000268973">
    <property type="component" value="Unassembled WGS sequence"/>
</dbReference>
<proteinExistence type="predicted"/>
<gene>
    <name evidence="1" type="ORF">EJ063_11455</name>
</gene>
<reference evidence="1 2" key="1">
    <citation type="submission" date="2018-12" db="EMBL/GenBank/DDBJ databases">
        <title>Vibrio sp. isolated from China Sea.</title>
        <authorList>
            <person name="Li Y."/>
        </authorList>
    </citation>
    <scope>NUCLEOTIDE SEQUENCE [LARGE SCALE GENOMIC DNA]</scope>
    <source>
        <strain evidence="1 2">BEI207</strain>
    </source>
</reference>
<dbReference type="AlphaFoldDB" id="A0A3S0QD49"/>
<dbReference type="EMBL" id="RXZH01000004">
    <property type="protein sequence ID" value="RTZ15685.1"/>
    <property type="molecule type" value="Genomic_DNA"/>
</dbReference>
<organism evidence="1 2">
    <name type="scientific">Vibrio aquaticus</name>
    <dbReference type="NCBI Taxonomy" id="2496559"/>
    <lineage>
        <taxon>Bacteria</taxon>
        <taxon>Pseudomonadati</taxon>
        <taxon>Pseudomonadota</taxon>
        <taxon>Gammaproteobacteria</taxon>
        <taxon>Vibrionales</taxon>
        <taxon>Vibrionaceae</taxon>
        <taxon>Vibrio</taxon>
    </lineage>
</organism>